<proteinExistence type="predicted"/>
<reference evidence="2 3" key="1">
    <citation type="submission" date="2024-04" db="EMBL/GenBank/DDBJ databases">
        <authorList>
            <person name="Fracassetti M."/>
        </authorList>
    </citation>
    <scope>NUCLEOTIDE SEQUENCE [LARGE SCALE GENOMIC DNA]</scope>
</reference>
<evidence type="ECO:0000256" key="1">
    <source>
        <dbReference type="SAM" id="MobiDB-lite"/>
    </source>
</evidence>
<accession>A0AAV2G7C9</accession>
<evidence type="ECO:0000313" key="3">
    <source>
        <dbReference type="Proteomes" id="UP001497516"/>
    </source>
</evidence>
<keyword evidence="3" id="KW-1185">Reference proteome</keyword>
<organism evidence="2 3">
    <name type="scientific">Linum trigynum</name>
    <dbReference type="NCBI Taxonomy" id="586398"/>
    <lineage>
        <taxon>Eukaryota</taxon>
        <taxon>Viridiplantae</taxon>
        <taxon>Streptophyta</taxon>
        <taxon>Embryophyta</taxon>
        <taxon>Tracheophyta</taxon>
        <taxon>Spermatophyta</taxon>
        <taxon>Magnoliopsida</taxon>
        <taxon>eudicotyledons</taxon>
        <taxon>Gunneridae</taxon>
        <taxon>Pentapetalae</taxon>
        <taxon>rosids</taxon>
        <taxon>fabids</taxon>
        <taxon>Malpighiales</taxon>
        <taxon>Linaceae</taxon>
        <taxon>Linum</taxon>
    </lineage>
</organism>
<gene>
    <name evidence="2" type="ORF">LTRI10_LOCUS46302</name>
</gene>
<name>A0AAV2G7C9_9ROSI</name>
<feature type="region of interest" description="Disordered" evidence="1">
    <location>
        <begin position="38"/>
        <end position="58"/>
    </location>
</feature>
<evidence type="ECO:0000313" key="2">
    <source>
        <dbReference type="EMBL" id="CAL1406586.1"/>
    </source>
</evidence>
<feature type="compositionally biased region" description="Basic and acidic residues" evidence="1">
    <location>
        <begin position="41"/>
        <end position="57"/>
    </location>
</feature>
<protein>
    <submittedName>
        <fullName evidence="2">Uncharacterized protein</fullName>
    </submittedName>
</protein>
<dbReference type="Proteomes" id="UP001497516">
    <property type="component" value="Chromosome 8"/>
</dbReference>
<dbReference type="AlphaFoldDB" id="A0AAV2G7C9"/>
<sequence length="72" mass="8325">MFCSAIPESRTPSSHFAPSKRWKIPTNLGLSSGDYCVRGPRSKDSKAKDEAEVKEEKEEAVEEWNRKMRRRL</sequence>
<dbReference type="EMBL" id="OZ034821">
    <property type="protein sequence ID" value="CAL1406586.1"/>
    <property type="molecule type" value="Genomic_DNA"/>
</dbReference>